<keyword evidence="1" id="KW-0812">Transmembrane</keyword>
<dbReference type="InterPro" id="IPR016181">
    <property type="entry name" value="Acyl_CoA_acyltransferase"/>
</dbReference>
<proteinExistence type="predicted"/>
<evidence type="ECO:0000256" key="1">
    <source>
        <dbReference type="SAM" id="Phobius"/>
    </source>
</evidence>
<sequence>MQYHFAPLAKPPTFAPPKTIAMTALVGYLATLFLALSLLVSNDLQFRWFNTLGCLSFIIYGALFGAFPVILTNTILLVINVYHLIKVYRYRAEEDFDLIPYSAGDPLVQKFLDFYGKDIAHYFPAYHNTGEENLRFFVLRDMAIANVFAASVEDGGTLTVRLNYTVPKYRDFKVGTFLFDKGRNFLQRQNVRRIVYNEVAHSGHAQFLRRMGFVQEGSKYVKHLS</sequence>
<evidence type="ECO:0000313" key="2">
    <source>
        <dbReference type="EMBL" id="TCZ72268.1"/>
    </source>
</evidence>
<evidence type="ECO:0000313" key="3">
    <source>
        <dbReference type="Proteomes" id="UP000295164"/>
    </source>
</evidence>
<dbReference type="SUPFAM" id="SSF55729">
    <property type="entry name" value="Acyl-CoA N-acyltransferases (Nat)"/>
    <property type="match status" value="1"/>
</dbReference>
<feature type="transmembrane region" description="Helical" evidence="1">
    <location>
        <begin position="20"/>
        <end position="40"/>
    </location>
</feature>
<dbReference type="OrthoDB" id="677174at2"/>
<comment type="caution">
    <text evidence="2">The sequence shown here is derived from an EMBL/GenBank/DDBJ whole genome shotgun (WGS) entry which is preliminary data.</text>
</comment>
<keyword evidence="1" id="KW-1133">Transmembrane helix</keyword>
<organism evidence="2 3">
    <name type="scientific">Flaviaesturariibacter aridisoli</name>
    <dbReference type="NCBI Taxonomy" id="2545761"/>
    <lineage>
        <taxon>Bacteria</taxon>
        <taxon>Pseudomonadati</taxon>
        <taxon>Bacteroidota</taxon>
        <taxon>Chitinophagia</taxon>
        <taxon>Chitinophagales</taxon>
        <taxon>Chitinophagaceae</taxon>
        <taxon>Flaviaestuariibacter</taxon>
    </lineage>
</organism>
<dbReference type="Proteomes" id="UP000295164">
    <property type="component" value="Unassembled WGS sequence"/>
</dbReference>
<keyword evidence="1" id="KW-0472">Membrane</keyword>
<dbReference type="AlphaFoldDB" id="A0A4R4E1N3"/>
<feature type="transmembrane region" description="Helical" evidence="1">
    <location>
        <begin position="52"/>
        <end position="79"/>
    </location>
</feature>
<name>A0A4R4E1N3_9BACT</name>
<evidence type="ECO:0008006" key="4">
    <source>
        <dbReference type="Google" id="ProtNLM"/>
    </source>
</evidence>
<protein>
    <recommendedName>
        <fullName evidence="4">N-acetyltransferase domain-containing protein</fullName>
    </recommendedName>
</protein>
<accession>A0A4R4E1N3</accession>
<keyword evidence="3" id="KW-1185">Reference proteome</keyword>
<gene>
    <name evidence="2" type="ORF">E0486_09270</name>
</gene>
<dbReference type="EMBL" id="SKFH01000011">
    <property type="protein sequence ID" value="TCZ72268.1"/>
    <property type="molecule type" value="Genomic_DNA"/>
</dbReference>
<reference evidence="2 3" key="1">
    <citation type="submission" date="2019-03" db="EMBL/GenBank/DDBJ databases">
        <authorList>
            <person name="Kim M.K.M."/>
        </authorList>
    </citation>
    <scope>NUCLEOTIDE SEQUENCE [LARGE SCALE GENOMIC DNA]</scope>
    <source>
        <strain evidence="2 3">17J68-15</strain>
    </source>
</reference>